<evidence type="ECO:0000313" key="8">
    <source>
        <dbReference type="EMBL" id="MDR6903971.1"/>
    </source>
</evidence>
<comment type="similarity">
    <text evidence="2">Belongs to the chromate ion transporter (CHR) (TC 2.A.51) family.</text>
</comment>
<evidence type="ECO:0000256" key="3">
    <source>
        <dbReference type="ARBA" id="ARBA00022475"/>
    </source>
</evidence>
<sequence length="118" mass="13075">MATVEKEETAAREAVEHGLPFSEALKVWAQMAALSFGGPAGQITVMHRIIVEEKRWIGEERFLHVLFFGLKSAVLAIVLGAVLRIGSLAPRQIWPLARRGTRLLSGFRAIHRGAMLLF</sequence>
<keyword evidence="4 7" id="KW-0812">Transmembrane</keyword>
<dbReference type="Proteomes" id="UP001250791">
    <property type="component" value="Unassembled WGS sequence"/>
</dbReference>
<keyword evidence="5 7" id="KW-1133">Transmembrane helix</keyword>
<keyword evidence="9" id="KW-1185">Reference proteome</keyword>
<evidence type="ECO:0000256" key="7">
    <source>
        <dbReference type="SAM" id="Phobius"/>
    </source>
</evidence>
<comment type="caution">
    <text evidence="8">The sequence shown here is derived from an EMBL/GenBank/DDBJ whole genome shotgun (WGS) entry which is preliminary data.</text>
</comment>
<evidence type="ECO:0000256" key="1">
    <source>
        <dbReference type="ARBA" id="ARBA00004651"/>
    </source>
</evidence>
<name>A0ABU1SY94_9HYPH</name>
<gene>
    <name evidence="8" type="ORF">J2W52_005604</name>
</gene>
<dbReference type="Pfam" id="PF02417">
    <property type="entry name" value="Chromate_transp"/>
    <property type="match status" value="1"/>
</dbReference>
<protein>
    <submittedName>
        <fullName evidence="8">Chromate transport protein ChrA</fullName>
    </submittedName>
</protein>
<dbReference type="EMBL" id="JAVDUP010000012">
    <property type="protein sequence ID" value="MDR6903971.1"/>
    <property type="molecule type" value="Genomic_DNA"/>
</dbReference>
<dbReference type="InterPro" id="IPR003370">
    <property type="entry name" value="Chromate_transpt"/>
</dbReference>
<comment type="subcellular location">
    <subcellularLocation>
        <location evidence="1">Cell membrane</location>
        <topology evidence="1">Multi-pass membrane protein</topology>
    </subcellularLocation>
</comment>
<evidence type="ECO:0000313" key="9">
    <source>
        <dbReference type="Proteomes" id="UP001250791"/>
    </source>
</evidence>
<proteinExistence type="inferred from homology"/>
<organism evidence="8 9">
    <name type="scientific">Rhizobium miluonense</name>
    <dbReference type="NCBI Taxonomy" id="411945"/>
    <lineage>
        <taxon>Bacteria</taxon>
        <taxon>Pseudomonadati</taxon>
        <taxon>Pseudomonadota</taxon>
        <taxon>Alphaproteobacteria</taxon>
        <taxon>Hyphomicrobiales</taxon>
        <taxon>Rhizobiaceae</taxon>
        <taxon>Rhizobium/Agrobacterium group</taxon>
        <taxon>Rhizobium</taxon>
    </lineage>
</organism>
<feature type="transmembrane region" description="Helical" evidence="7">
    <location>
        <begin position="62"/>
        <end position="83"/>
    </location>
</feature>
<evidence type="ECO:0000256" key="4">
    <source>
        <dbReference type="ARBA" id="ARBA00022692"/>
    </source>
</evidence>
<accession>A0ABU1SY94</accession>
<reference evidence="8 9" key="1">
    <citation type="submission" date="2023-07" db="EMBL/GenBank/DDBJ databases">
        <title>Sorghum-associated microbial communities from plants grown in Nebraska, USA.</title>
        <authorList>
            <person name="Schachtman D."/>
        </authorList>
    </citation>
    <scope>NUCLEOTIDE SEQUENCE [LARGE SCALE GENOMIC DNA]</scope>
    <source>
        <strain evidence="8 9">3199</strain>
    </source>
</reference>
<evidence type="ECO:0000256" key="2">
    <source>
        <dbReference type="ARBA" id="ARBA00005262"/>
    </source>
</evidence>
<evidence type="ECO:0000256" key="5">
    <source>
        <dbReference type="ARBA" id="ARBA00022989"/>
    </source>
</evidence>
<evidence type="ECO:0000256" key="6">
    <source>
        <dbReference type="ARBA" id="ARBA00023136"/>
    </source>
</evidence>
<keyword evidence="6 7" id="KW-0472">Membrane</keyword>
<keyword evidence="3" id="KW-1003">Cell membrane</keyword>